<evidence type="ECO:0000256" key="1">
    <source>
        <dbReference type="ARBA" id="ARBA00004123"/>
    </source>
</evidence>
<dbReference type="GO" id="GO:0005634">
    <property type="term" value="C:nucleus"/>
    <property type="evidence" value="ECO:0007669"/>
    <property type="project" value="UniProtKB-SubCell"/>
</dbReference>
<evidence type="ECO:0000256" key="10">
    <source>
        <dbReference type="SAM" id="Coils"/>
    </source>
</evidence>
<evidence type="ECO:0000256" key="7">
    <source>
        <dbReference type="ARBA" id="ARBA00023242"/>
    </source>
</evidence>
<evidence type="ECO:0000256" key="8">
    <source>
        <dbReference type="ARBA" id="ARBA00023328"/>
    </source>
</evidence>
<reference evidence="12 13" key="1">
    <citation type="submission" date="2019-09" db="EMBL/GenBank/DDBJ databases">
        <title>Bird 10,000 Genomes (B10K) Project - Family phase.</title>
        <authorList>
            <person name="Zhang G."/>
        </authorList>
    </citation>
    <scope>NUCLEOTIDE SEQUENCE [LARGE SCALE GENOMIC DNA]</scope>
    <source>
        <strain evidence="12">B10K-DU-002-47</strain>
        <tissue evidence="12">Muscle</tissue>
    </source>
</reference>
<dbReference type="PANTHER" id="PTHR32222">
    <property type="entry name" value="CENTROMERE PROTEIN U"/>
    <property type="match status" value="1"/>
</dbReference>
<keyword evidence="5" id="KW-0158">Chromosome</keyword>
<name>A0A7L1XHZ0_9AVES</name>
<sequence length="313" mass="35725">EEPDVSRILKVAEVNQLEEPDDSFDHPLHSTAVDAYGEEQLQHEPLGRVSAPRRKNAERRSAKKKQRPSDATSRNTSEKTSGNTSESTSGKTSESTSGKTSENTSEKTSENASESISYSIEVWCPKELKRSSADITELDVVLTEFEKVAAHYRQRIDSNVCRKAVNSFCSAFKNQITDLIAEIQELKNTKKKNAKVISDIKKKRQRLLELKEELIEAEPRLSQLQREYAEVQEKKSSLRQATELLSDLKELQQDCLNYREENPKEKLVYEASSLPALLVESRRILRAERHFQNINMKLEKALAAERENLPEKH</sequence>
<comment type="caution">
    <text evidence="12">The sequence shown here is derived from an EMBL/GenBank/DDBJ whole genome shotgun (WGS) entry which is preliminary data.</text>
</comment>
<comment type="similarity">
    <text evidence="3">Belongs to the CENP-U/AME1 family.</text>
</comment>
<feature type="non-terminal residue" evidence="12">
    <location>
        <position position="1"/>
    </location>
</feature>
<organism evidence="12 13">
    <name type="scientific">Thinocorus orbignyianus</name>
    <dbReference type="NCBI Taxonomy" id="161742"/>
    <lineage>
        <taxon>Eukaryota</taxon>
        <taxon>Metazoa</taxon>
        <taxon>Chordata</taxon>
        <taxon>Craniata</taxon>
        <taxon>Vertebrata</taxon>
        <taxon>Euteleostomi</taxon>
        <taxon>Archelosauria</taxon>
        <taxon>Archosauria</taxon>
        <taxon>Dinosauria</taxon>
        <taxon>Saurischia</taxon>
        <taxon>Theropoda</taxon>
        <taxon>Coelurosauria</taxon>
        <taxon>Aves</taxon>
        <taxon>Neognathae</taxon>
        <taxon>Neoaves</taxon>
        <taxon>Aequornithes</taxon>
        <taxon>Ciconiiformes</taxon>
        <taxon>Thinocoridae</taxon>
        <taxon>Thinocorus</taxon>
    </lineage>
</organism>
<dbReference type="GO" id="GO:0000775">
    <property type="term" value="C:chromosome, centromeric region"/>
    <property type="evidence" value="ECO:0007669"/>
    <property type="project" value="UniProtKB-SubCell"/>
</dbReference>
<dbReference type="OrthoDB" id="8959258at2759"/>
<feature type="region of interest" description="Disordered" evidence="11">
    <location>
        <begin position="13"/>
        <end position="112"/>
    </location>
</feature>
<evidence type="ECO:0000256" key="2">
    <source>
        <dbReference type="ARBA" id="ARBA00004584"/>
    </source>
</evidence>
<protein>
    <recommendedName>
        <fullName evidence="4">Centromere protein U</fullName>
    </recommendedName>
    <alternativeName>
        <fullName evidence="9">MLF1-interacting protein</fullName>
    </alternativeName>
</protein>
<dbReference type="Pfam" id="PF13097">
    <property type="entry name" value="CENP-U"/>
    <property type="match status" value="1"/>
</dbReference>
<dbReference type="EMBL" id="VXBW01003975">
    <property type="protein sequence ID" value="NXP08524.1"/>
    <property type="molecule type" value="Genomic_DNA"/>
</dbReference>
<evidence type="ECO:0000313" key="13">
    <source>
        <dbReference type="Proteomes" id="UP000565698"/>
    </source>
</evidence>
<evidence type="ECO:0000313" key="12">
    <source>
        <dbReference type="EMBL" id="NXP08524.1"/>
    </source>
</evidence>
<accession>A0A7L1XHZ0</accession>
<evidence type="ECO:0000256" key="11">
    <source>
        <dbReference type="SAM" id="MobiDB-lite"/>
    </source>
</evidence>
<dbReference type="InterPro" id="IPR025214">
    <property type="entry name" value="CENP-U"/>
</dbReference>
<dbReference type="Proteomes" id="UP000565698">
    <property type="component" value="Unassembled WGS sequence"/>
</dbReference>
<dbReference type="AlphaFoldDB" id="A0A7L1XHZ0"/>
<dbReference type="PANTHER" id="PTHR32222:SF1">
    <property type="entry name" value="CENTROMERE PROTEIN U"/>
    <property type="match status" value="1"/>
</dbReference>
<keyword evidence="7" id="KW-0539">Nucleus</keyword>
<gene>
    <name evidence="12" type="primary">Cenpu</name>
    <name evidence="12" type="ORF">THIORB_R02198</name>
</gene>
<feature type="coiled-coil region" evidence="10">
    <location>
        <begin position="169"/>
        <end position="261"/>
    </location>
</feature>
<proteinExistence type="inferred from homology"/>
<keyword evidence="8" id="KW-0137">Centromere</keyword>
<feature type="compositionally biased region" description="Basic residues" evidence="11">
    <location>
        <begin position="51"/>
        <end position="66"/>
    </location>
</feature>
<keyword evidence="13" id="KW-1185">Reference proteome</keyword>
<evidence type="ECO:0000256" key="6">
    <source>
        <dbReference type="ARBA" id="ARBA00023054"/>
    </source>
</evidence>
<feature type="non-terminal residue" evidence="12">
    <location>
        <position position="313"/>
    </location>
</feature>
<evidence type="ECO:0000256" key="4">
    <source>
        <dbReference type="ARBA" id="ARBA00016402"/>
    </source>
</evidence>
<comment type="subcellular location">
    <subcellularLocation>
        <location evidence="2">Chromosome</location>
        <location evidence="2">Centromere</location>
    </subcellularLocation>
    <subcellularLocation>
        <location evidence="1">Nucleus</location>
    </subcellularLocation>
</comment>
<feature type="compositionally biased region" description="Low complexity" evidence="11">
    <location>
        <begin position="78"/>
        <end position="103"/>
    </location>
</feature>
<evidence type="ECO:0000256" key="9">
    <source>
        <dbReference type="ARBA" id="ARBA00031456"/>
    </source>
</evidence>
<evidence type="ECO:0000256" key="5">
    <source>
        <dbReference type="ARBA" id="ARBA00022454"/>
    </source>
</evidence>
<keyword evidence="6 10" id="KW-0175">Coiled coil</keyword>
<evidence type="ECO:0000256" key="3">
    <source>
        <dbReference type="ARBA" id="ARBA00010440"/>
    </source>
</evidence>